<evidence type="ECO:0000256" key="1">
    <source>
        <dbReference type="SAM" id="Phobius"/>
    </source>
</evidence>
<evidence type="ECO:0000313" key="3">
    <source>
        <dbReference type="EMBL" id="MBB2183547.1"/>
    </source>
</evidence>
<dbReference type="InterPro" id="IPR003675">
    <property type="entry name" value="Rce1/LyrA-like_dom"/>
</dbReference>
<dbReference type="GO" id="GO:0008237">
    <property type="term" value="F:metallopeptidase activity"/>
    <property type="evidence" value="ECO:0007669"/>
    <property type="project" value="UniProtKB-KW"/>
</dbReference>
<dbReference type="RefSeq" id="WP_228353180.1">
    <property type="nucleotide sequence ID" value="NZ_JACEGA010000001.1"/>
</dbReference>
<keyword evidence="1" id="KW-0812">Transmembrane</keyword>
<reference evidence="3 4" key="1">
    <citation type="submission" date="2020-07" db="EMBL/GenBank/DDBJ databases">
        <title>Characterization and genome sequencing of isolate MD1, a novel member within the family Lachnospiraceae.</title>
        <authorList>
            <person name="Rettenmaier R."/>
            <person name="Di Bello L."/>
            <person name="Zinser C."/>
            <person name="Scheitz K."/>
            <person name="Liebl W."/>
            <person name="Zverlov V."/>
        </authorList>
    </citation>
    <scope>NUCLEOTIDE SEQUENCE [LARGE SCALE GENOMIC DNA]</scope>
    <source>
        <strain evidence="3 4">MD1</strain>
    </source>
</reference>
<protein>
    <submittedName>
        <fullName evidence="3">CPBP family intramembrane metalloprotease</fullName>
    </submittedName>
</protein>
<dbReference type="AlphaFoldDB" id="A0A839K2D7"/>
<keyword evidence="1" id="KW-0472">Membrane</keyword>
<keyword evidence="3" id="KW-0378">Hydrolase</keyword>
<feature type="transmembrane region" description="Helical" evidence="1">
    <location>
        <begin position="169"/>
        <end position="188"/>
    </location>
</feature>
<feature type="transmembrane region" description="Helical" evidence="1">
    <location>
        <begin position="144"/>
        <end position="163"/>
    </location>
</feature>
<feature type="transmembrane region" description="Helical" evidence="1">
    <location>
        <begin position="195"/>
        <end position="217"/>
    </location>
</feature>
<keyword evidence="3" id="KW-0482">Metalloprotease</keyword>
<feature type="transmembrane region" description="Helical" evidence="1">
    <location>
        <begin position="73"/>
        <end position="94"/>
    </location>
</feature>
<dbReference type="GO" id="GO:0004175">
    <property type="term" value="F:endopeptidase activity"/>
    <property type="evidence" value="ECO:0007669"/>
    <property type="project" value="UniProtKB-ARBA"/>
</dbReference>
<feature type="domain" description="CAAX prenyl protease 2/Lysostaphin resistance protein A-like" evidence="2">
    <location>
        <begin position="118"/>
        <end position="208"/>
    </location>
</feature>
<keyword evidence="4" id="KW-1185">Reference proteome</keyword>
<accession>A0A839K2D7</accession>
<sequence>MEYTKKQSVVGIIVLAAMAIVSFTNLFGANLSSAAIILGVAFFFICQAVERQPMQGSGLDFKAIGEGLKDKKIWIWIILPIVMDAVCVLLSVLFLPEYIEYETLRAGSFVEIEISAKSFLMFLVFALGEEIAWRAFFQNRLSKVLPIIPAVLVTSFLFTLGHYKQGDMTIVLFGLVFTFINSVLYGVIFHKAKNAWISTISHFAANIFEVLLFILIAKVN</sequence>
<dbReference type="GO" id="GO:0006508">
    <property type="term" value="P:proteolysis"/>
    <property type="evidence" value="ECO:0007669"/>
    <property type="project" value="UniProtKB-KW"/>
</dbReference>
<name>A0A839K2D7_9FIRM</name>
<comment type="caution">
    <text evidence="3">The sequence shown here is derived from an EMBL/GenBank/DDBJ whole genome shotgun (WGS) entry which is preliminary data.</text>
</comment>
<proteinExistence type="predicted"/>
<feature type="transmembrane region" description="Helical" evidence="1">
    <location>
        <begin position="9"/>
        <end position="28"/>
    </location>
</feature>
<evidence type="ECO:0000259" key="2">
    <source>
        <dbReference type="Pfam" id="PF02517"/>
    </source>
</evidence>
<dbReference type="GO" id="GO:0080120">
    <property type="term" value="P:CAAX-box protein maturation"/>
    <property type="evidence" value="ECO:0007669"/>
    <property type="project" value="UniProtKB-ARBA"/>
</dbReference>
<evidence type="ECO:0000313" key="4">
    <source>
        <dbReference type="Proteomes" id="UP000574276"/>
    </source>
</evidence>
<gene>
    <name evidence="3" type="ORF">H0486_11745</name>
</gene>
<dbReference type="Pfam" id="PF02517">
    <property type="entry name" value="Rce1-like"/>
    <property type="match status" value="1"/>
</dbReference>
<organism evidence="3 4">
    <name type="scientific">Variimorphobacter saccharofermentans</name>
    <dbReference type="NCBI Taxonomy" id="2755051"/>
    <lineage>
        <taxon>Bacteria</taxon>
        <taxon>Bacillati</taxon>
        <taxon>Bacillota</taxon>
        <taxon>Clostridia</taxon>
        <taxon>Lachnospirales</taxon>
        <taxon>Lachnospiraceae</taxon>
        <taxon>Variimorphobacter</taxon>
    </lineage>
</organism>
<keyword evidence="3" id="KW-0645">Protease</keyword>
<keyword evidence="1" id="KW-1133">Transmembrane helix</keyword>
<dbReference type="Proteomes" id="UP000574276">
    <property type="component" value="Unassembled WGS sequence"/>
</dbReference>
<dbReference type="EMBL" id="JACEGA010000001">
    <property type="protein sequence ID" value="MBB2183547.1"/>
    <property type="molecule type" value="Genomic_DNA"/>
</dbReference>